<feature type="transmembrane region" description="Helical" evidence="6">
    <location>
        <begin position="292"/>
        <end position="311"/>
    </location>
</feature>
<dbReference type="SUPFAM" id="SSF103473">
    <property type="entry name" value="MFS general substrate transporter"/>
    <property type="match status" value="1"/>
</dbReference>
<evidence type="ECO:0000259" key="7">
    <source>
        <dbReference type="PROSITE" id="PS50850"/>
    </source>
</evidence>
<protein>
    <submittedName>
        <fullName evidence="8">MFS transporter</fullName>
    </submittedName>
</protein>
<feature type="transmembrane region" description="Helical" evidence="6">
    <location>
        <begin position="382"/>
        <end position="399"/>
    </location>
</feature>
<evidence type="ECO:0000313" key="8">
    <source>
        <dbReference type="EMBL" id="GAA3924818.1"/>
    </source>
</evidence>
<gene>
    <name evidence="8" type="ORF">GCM10022229_18380</name>
</gene>
<dbReference type="PANTHER" id="PTHR43124">
    <property type="entry name" value="PURINE EFFLUX PUMP PBUE"/>
    <property type="match status" value="1"/>
</dbReference>
<feature type="transmembrane region" description="Helical" evidence="6">
    <location>
        <begin position="261"/>
        <end position="285"/>
    </location>
</feature>
<feature type="domain" description="Major facilitator superfamily (MFS) profile" evidence="7">
    <location>
        <begin position="30"/>
        <end position="404"/>
    </location>
</feature>
<feature type="transmembrane region" description="Helical" evidence="6">
    <location>
        <begin position="226"/>
        <end position="249"/>
    </location>
</feature>
<feature type="transmembrane region" description="Helical" evidence="6">
    <location>
        <begin position="70"/>
        <end position="89"/>
    </location>
</feature>
<evidence type="ECO:0000256" key="2">
    <source>
        <dbReference type="ARBA" id="ARBA00022475"/>
    </source>
</evidence>
<dbReference type="Pfam" id="PF07690">
    <property type="entry name" value="MFS_1"/>
    <property type="match status" value="1"/>
</dbReference>
<dbReference type="PANTHER" id="PTHR43124:SF3">
    <property type="entry name" value="CHLORAMPHENICOL EFFLUX PUMP RV0191"/>
    <property type="match status" value="1"/>
</dbReference>
<feature type="transmembrane region" description="Helical" evidence="6">
    <location>
        <begin position="154"/>
        <end position="173"/>
    </location>
</feature>
<keyword evidence="9" id="KW-1185">Reference proteome</keyword>
<evidence type="ECO:0000256" key="5">
    <source>
        <dbReference type="ARBA" id="ARBA00023136"/>
    </source>
</evidence>
<evidence type="ECO:0000313" key="9">
    <source>
        <dbReference type="Proteomes" id="UP001501727"/>
    </source>
</evidence>
<dbReference type="InterPro" id="IPR050189">
    <property type="entry name" value="MFS_Efflux_Transporters"/>
</dbReference>
<name>A0ABP7MMW6_9GAMM</name>
<keyword evidence="4 6" id="KW-1133">Transmembrane helix</keyword>
<keyword evidence="3 6" id="KW-0812">Transmembrane</keyword>
<evidence type="ECO:0000256" key="4">
    <source>
        <dbReference type="ARBA" id="ARBA00022989"/>
    </source>
</evidence>
<dbReference type="Gene3D" id="1.20.1250.20">
    <property type="entry name" value="MFS general substrate transporter like domains"/>
    <property type="match status" value="1"/>
</dbReference>
<feature type="transmembrane region" description="Helical" evidence="6">
    <location>
        <begin position="96"/>
        <end position="115"/>
    </location>
</feature>
<dbReference type="InterPro" id="IPR020846">
    <property type="entry name" value="MFS_dom"/>
</dbReference>
<dbReference type="InterPro" id="IPR036259">
    <property type="entry name" value="MFS_trans_sf"/>
</dbReference>
<feature type="transmembrane region" description="Helical" evidence="6">
    <location>
        <begin position="29"/>
        <end position="50"/>
    </location>
</feature>
<evidence type="ECO:0000256" key="6">
    <source>
        <dbReference type="SAM" id="Phobius"/>
    </source>
</evidence>
<accession>A0ABP7MMW6</accession>
<comment type="subcellular location">
    <subcellularLocation>
        <location evidence="1">Cell membrane</location>
        <topology evidence="1">Multi-pass membrane protein</topology>
    </subcellularLocation>
</comment>
<comment type="caution">
    <text evidence="8">The sequence shown here is derived from an EMBL/GenBank/DDBJ whole genome shotgun (WGS) entry which is preliminary data.</text>
</comment>
<dbReference type="CDD" id="cd17324">
    <property type="entry name" value="MFS_NepI_like"/>
    <property type="match status" value="1"/>
</dbReference>
<feature type="transmembrane region" description="Helical" evidence="6">
    <location>
        <begin position="317"/>
        <end position="336"/>
    </location>
</feature>
<dbReference type="Proteomes" id="UP001501727">
    <property type="component" value="Unassembled WGS sequence"/>
</dbReference>
<proteinExistence type="predicted"/>
<feature type="transmembrane region" description="Helical" evidence="6">
    <location>
        <begin position="185"/>
        <end position="205"/>
    </location>
</feature>
<sequence length="412" mass="42550">MHMVSHGSPGAAASAAPATRVLPPRVVRLVLFALGVGGFAIGTSEFAVMGLMPEISRGLGISEPQVGHVISAYALGVVVGAPLLAILGARLPRRTLLLALMAFYALGNLASALSPGYHAMLLFRFIAGLPHGAYFGVAALVAASISPPGQRGRAVGQVMLGLSIALLVGNPLATWLGQVFEWRHAFGLVALIALLTVAMVARALPPDPDEPHQDPIRELRDFNRKPVWLALGIGAIGFSGMFCVFSYLAPTMTQVTGLPESWIPFGLVAFGVGSIIGTLGGGLLYDRLRFRAVAVVLAWSVVVLLVFPLAAHATWPLLLVVVAVGTMGALATVLQAHLMEVAASAQTLAAASNHSAFNAANALGPWLGGMAISAGFGWTATGYVGAATAVIGLLVYAWARRDARVPARAAAG</sequence>
<dbReference type="PROSITE" id="PS50850">
    <property type="entry name" value="MFS"/>
    <property type="match status" value="1"/>
</dbReference>
<dbReference type="EMBL" id="BAAAZU010000009">
    <property type="protein sequence ID" value="GAA3924818.1"/>
    <property type="molecule type" value="Genomic_DNA"/>
</dbReference>
<evidence type="ECO:0000256" key="3">
    <source>
        <dbReference type="ARBA" id="ARBA00022692"/>
    </source>
</evidence>
<evidence type="ECO:0000256" key="1">
    <source>
        <dbReference type="ARBA" id="ARBA00004651"/>
    </source>
</evidence>
<keyword evidence="2" id="KW-1003">Cell membrane</keyword>
<reference evidence="9" key="1">
    <citation type="journal article" date="2019" name="Int. J. Syst. Evol. Microbiol.">
        <title>The Global Catalogue of Microorganisms (GCM) 10K type strain sequencing project: providing services to taxonomists for standard genome sequencing and annotation.</title>
        <authorList>
            <consortium name="The Broad Institute Genomics Platform"/>
            <consortium name="The Broad Institute Genome Sequencing Center for Infectious Disease"/>
            <person name="Wu L."/>
            <person name="Ma J."/>
        </authorList>
    </citation>
    <scope>NUCLEOTIDE SEQUENCE [LARGE SCALE GENOMIC DNA]</scope>
    <source>
        <strain evidence="9">JCM 16916</strain>
    </source>
</reference>
<dbReference type="InterPro" id="IPR011701">
    <property type="entry name" value="MFS"/>
</dbReference>
<feature type="transmembrane region" description="Helical" evidence="6">
    <location>
        <begin position="121"/>
        <end position="142"/>
    </location>
</feature>
<keyword evidence="5 6" id="KW-0472">Membrane</keyword>
<feature type="transmembrane region" description="Helical" evidence="6">
    <location>
        <begin position="356"/>
        <end position="376"/>
    </location>
</feature>
<organism evidence="8 9">
    <name type="scientific">Luteimonas lutimaris</name>
    <dbReference type="NCBI Taxonomy" id="698645"/>
    <lineage>
        <taxon>Bacteria</taxon>
        <taxon>Pseudomonadati</taxon>
        <taxon>Pseudomonadota</taxon>
        <taxon>Gammaproteobacteria</taxon>
        <taxon>Lysobacterales</taxon>
        <taxon>Lysobacteraceae</taxon>
        <taxon>Luteimonas</taxon>
    </lineage>
</organism>